<keyword evidence="1" id="KW-1133">Transmembrane helix</keyword>
<organism evidence="2 3">
    <name type="scientific">Pedobacter steynii</name>
    <dbReference type="NCBI Taxonomy" id="430522"/>
    <lineage>
        <taxon>Bacteria</taxon>
        <taxon>Pseudomonadati</taxon>
        <taxon>Bacteroidota</taxon>
        <taxon>Sphingobacteriia</taxon>
        <taxon>Sphingobacteriales</taxon>
        <taxon>Sphingobacteriaceae</taxon>
        <taxon>Pedobacter</taxon>
    </lineage>
</organism>
<keyword evidence="1" id="KW-0472">Membrane</keyword>
<protein>
    <submittedName>
        <fullName evidence="2">Uncharacterized protein</fullName>
    </submittedName>
</protein>
<dbReference type="AlphaFoldDB" id="A0A1H0EYG8"/>
<feature type="transmembrane region" description="Helical" evidence="1">
    <location>
        <begin position="21"/>
        <end position="40"/>
    </location>
</feature>
<evidence type="ECO:0000313" key="2">
    <source>
        <dbReference type="EMBL" id="SDN87430.1"/>
    </source>
</evidence>
<evidence type="ECO:0000256" key="1">
    <source>
        <dbReference type="SAM" id="Phobius"/>
    </source>
</evidence>
<proteinExistence type="predicted"/>
<keyword evidence="1" id="KW-0812">Transmembrane</keyword>
<name>A0A1H0EYG8_9SPHI</name>
<keyword evidence="3" id="KW-1185">Reference proteome</keyword>
<dbReference type="EMBL" id="FNGY01000010">
    <property type="protein sequence ID" value="SDN87430.1"/>
    <property type="molecule type" value="Genomic_DNA"/>
</dbReference>
<dbReference type="Proteomes" id="UP000183200">
    <property type="component" value="Unassembled WGS sequence"/>
</dbReference>
<accession>A0A1H0EYG8</accession>
<reference evidence="3" key="1">
    <citation type="submission" date="2016-10" db="EMBL/GenBank/DDBJ databases">
        <authorList>
            <person name="Varghese N."/>
            <person name="Submissions S."/>
        </authorList>
    </citation>
    <scope>NUCLEOTIDE SEQUENCE [LARGE SCALE GENOMIC DNA]</scope>
    <source>
        <strain evidence="3">DSM 19110</strain>
    </source>
</reference>
<dbReference type="RefSeq" id="WP_317048291.1">
    <property type="nucleotide sequence ID" value="NZ_FNGY01000010.1"/>
</dbReference>
<evidence type="ECO:0000313" key="3">
    <source>
        <dbReference type="Proteomes" id="UP000183200"/>
    </source>
</evidence>
<dbReference type="Pfam" id="PF20498">
    <property type="entry name" value="DUF6728"/>
    <property type="match status" value="1"/>
</dbReference>
<sequence length="46" mass="5409">MYLFRKKDPNRPININLKIMHVINAIAITVFVAGILWKLIDLIFLK</sequence>
<gene>
    <name evidence="2" type="ORF">SAMN05421820_11018</name>
</gene>
<dbReference type="InterPro" id="IPR046615">
    <property type="entry name" value="DUF6728"/>
</dbReference>